<evidence type="ECO:0000313" key="1">
    <source>
        <dbReference type="EMBL" id="RKD26495.1"/>
    </source>
</evidence>
<reference evidence="1 2" key="1">
    <citation type="submission" date="2016-08" db="EMBL/GenBank/DDBJ databases">
        <title>Novel Firmicute Genomes.</title>
        <authorList>
            <person name="Poppleton D.I."/>
            <person name="Gribaldo S."/>
        </authorList>
    </citation>
    <scope>NUCLEOTIDE SEQUENCE [LARGE SCALE GENOMIC DNA]</scope>
    <source>
        <strain evidence="1 2">RAOx-1</strain>
    </source>
</reference>
<proteinExistence type="predicted"/>
<evidence type="ECO:0000313" key="2">
    <source>
        <dbReference type="Proteomes" id="UP000284219"/>
    </source>
</evidence>
<organism evidence="1 2">
    <name type="scientific">Ammoniphilus oxalaticus</name>
    <dbReference type="NCBI Taxonomy" id="66863"/>
    <lineage>
        <taxon>Bacteria</taxon>
        <taxon>Bacillati</taxon>
        <taxon>Bacillota</taxon>
        <taxon>Bacilli</taxon>
        <taxon>Bacillales</taxon>
        <taxon>Paenibacillaceae</taxon>
        <taxon>Aneurinibacillus group</taxon>
        <taxon>Ammoniphilus</taxon>
    </lineage>
</organism>
<dbReference type="AlphaFoldDB" id="A0A419SQ72"/>
<sequence length="75" mass="8427">MREQMELLDRYITANQALLEQGETLYVQANDGIIILRNEVNEAGESRTTTYFSEFDGTLNLSVKEVIQALEGGES</sequence>
<comment type="caution">
    <text evidence="1">The sequence shown here is derived from an EMBL/GenBank/DDBJ whole genome shotgun (WGS) entry which is preliminary data.</text>
</comment>
<dbReference type="Proteomes" id="UP000284219">
    <property type="component" value="Unassembled WGS sequence"/>
</dbReference>
<protein>
    <submittedName>
        <fullName evidence="1">Uncharacterized protein</fullName>
    </submittedName>
</protein>
<dbReference type="EMBL" id="MCHY01000003">
    <property type="protein sequence ID" value="RKD26495.1"/>
    <property type="molecule type" value="Genomic_DNA"/>
</dbReference>
<accession>A0A419SQ72</accession>
<name>A0A419SQ72_9BACL</name>
<keyword evidence="2" id="KW-1185">Reference proteome</keyword>
<dbReference type="RefSeq" id="WP_120188148.1">
    <property type="nucleotide sequence ID" value="NZ_MCHY01000003.1"/>
</dbReference>
<gene>
    <name evidence="1" type="ORF">BEP19_16795</name>
</gene>